<dbReference type="SUPFAM" id="SSF54637">
    <property type="entry name" value="Thioesterase/thiol ester dehydrase-isomerase"/>
    <property type="match status" value="2"/>
</dbReference>
<comment type="caution">
    <text evidence="3">The sequence shown here is derived from an EMBL/GenBank/DDBJ whole genome shotgun (WGS) entry which is preliminary data.</text>
</comment>
<dbReference type="OrthoDB" id="4538524at2"/>
<evidence type="ECO:0000259" key="1">
    <source>
        <dbReference type="Pfam" id="PF13622"/>
    </source>
</evidence>
<proteinExistence type="predicted"/>
<accession>A0A3N1CZX1</accession>
<dbReference type="InterPro" id="IPR029069">
    <property type="entry name" value="HotDog_dom_sf"/>
</dbReference>
<dbReference type="Gene3D" id="2.40.160.210">
    <property type="entry name" value="Acyl-CoA thioesterase, double hotdog domain"/>
    <property type="match status" value="1"/>
</dbReference>
<evidence type="ECO:0000313" key="4">
    <source>
        <dbReference type="Proteomes" id="UP000272400"/>
    </source>
</evidence>
<dbReference type="Pfam" id="PF13622">
    <property type="entry name" value="4HBT_3"/>
    <property type="match status" value="1"/>
</dbReference>
<dbReference type="Pfam" id="PF20789">
    <property type="entry name" value="4HBT_3C"/>
    <property type="match status" value="1"/>
</dbReference>
<sequence>MGEELPGVGFAAQTAVAGDPVRPGRYLAAFGGQWNAPVAPQGGVVTAAAVRAMRSELDDPAMDLRSVSVMFAARVEEGPAVVEASVLRRGRSMAQASASLRSEGSANGLVAQAVFGRERRGFSFTDPDAPKAPPVDACVDVRELMASQGVTFAVPVMDRVEMRVPKALQGRAGAGESVSWFRLAEGTPLLNGFTDPLAFLPICDMMAGAIGQRTETAARPYISPSCDLTVHLVGRATSEWLLARSRAVHAADGYVSISQDLWDPASGLVARSTQTAFLVFP</sequence>
<dbReference type="PANTHER" id="PTHR38110:SF1">
    <property type="entry name" value="THIOESTERASE DOMAIN-CONTAINING PROTEIN"/>
    <property type="match status" value="1"/>
</dbReference>
<feature type="domain" description="Acyl-CoA thioesterase-like C-terminal" evidence="2">
    <location>
        <begin position="145"/>
        <end position="277"/>
    </location>
</feature>
<gene>
    <name evidence="3" type="ORF">EDD29_4415</name>
</gene>
<keyword evidence="4" id="KW-1185">Reference proteome</keyword>
<feature type="domain" description="Acyl-CoA thioesterase-like N-terminal HotDog" evidence="1">
    <location>
        <begin position="33"/>
        <end position="116"/>
    </location>
</feature>
<dbReference type="InterPro" id="IPR042171">
    <property type="entry name" value="Acyl-CoA_hotdog"/>
</dbReference>
<dbReference type="Proteomes" id="UP000272400">
    <property type="component" value="Unassembled WGS sequence"/>
</dbReference>
<dbReference type="PANTHER" id="PTHR38110">
    <property type="entry name" value="CHROMOSOME 23, WHOLE GENOME SHOTGUN SEQUENCE"/>
    <property type="match status" value="1"/>
</dbReference>
<protein>
    <submittedName>
        <fullName evidence="3">Thioesterase superfamily protein</fullName>
    </submittedName>
</protein>
<evidence type="ECO:0000313" key="3">
    <source>
        <dbReference type="EMBL" id="ROO86833.1"/>
    </source>
</evidence>
<dbReference type="AlphaFoldDB" id="A0A3N1CZX1"/>
<organism evidence="3 4">
    <name type="scientific">Actinocorallia herbida</name>
    <dbReference type="NCBI Taxonomy" id="58109"/>
    <lineage>
        <taxon>Bacteria</taxon>
        <taxon>Bacillati</taxon>
        <taxon>Actinomycetota</taxon>
        <taxon>Actinomycetes</taxon>
        <taxon>Streptosporangiales</taxon>
        <taxon>Thermomonosporaceae</taxon>
        <taxon>Actinocorallia</taxon>
    </lineage>
</organism>
<dbReference type="InterPro" id="IPR052389">
    <property type="entry name" value="Sec_Metab_Biosynth-Assoc"/>
</dbReference>
<dbReference type="EMBL" id="RJKE01000001">
    <property type="protein sequence ID" value="ROO86833.1"/>
    <property type="molecule type" value="Genomic_DNA"/>
</dbReference>
<name>A0A3N1CZX1_9ACTN</name>
<evidence type="ECO:0000259" key="2">
    <source>
        <dbReference type="Pfam" id="PF20789"/>
    </source>
</evidence>
<dbReference type="InterPro" id="IPR049450">
    <property type="entry name" value="ACOT8-like_C"/>
</dbReference>
<dbReference type="RefSeq" id="WP_123666194.1">
    <property type="nucleotide sequence ID" value="NZ_RJKE01000001.1"/>
</dbReference>
<dbReference type="InterPro" id="IPR049449">
    <property type="entry name" value="TesB_ACOT8-like_N"/>
</dbReference>
<reference evidence="3 4" key="1">
    <citation type="submission" date="2018-11" db="EMBL/GenBank/DDBJ databases">
        <title>Sequencing the genomes of 1000 actinobacteria strains.</title>
        <authorList>
            <person name="Klenk H.-P."/>
        </authorList>
    </citation>
    <scope>NUCLEOTIDE SEQUENCE [LARGE SCALE GENOMIC DNA]</scope>
    <source>
        <strain evidence="3 4">DSM 44254</strain>
    </source>
</reference>